<organism evidence="2 3">
    <name type="scientific">Pseudozyma hubeiensis (strain SY62)</name>
    <name type="common">Yeast</name>
    <dbReference type="NCBI Taxonomy" id="1305764"/>
    <lineage>
        <taxon>Eukaryota</taxon>
        <taxon>Fungi</taxon>
        <taxon>Dikarya</taxon>
        <taxon>Basidiomycota</taxon>
        <taxon>Ustilaginomycotina</taxon>
        <taxon>Ustilaginomycetes</taxon>
        <taxon>Ustilaginales</taxon>
        <taxon>Ustilaginaceae</taxon>
        <taxon>Pseudozyma</taxon>
    </lineage>
</organism>
<reference evidence="3" key="1">
    <citation type="journal article" date="2013" name="Genome Announc.">
        <title>Draft genome sequence of the basidiomycetous yeast-like fungus Pseudozyma hubeiensis SY62, which produces an abundant amount of the biosurfactant mannosylerythritol lipids.</title>
        <authorList>
            <person name="Konishi M."/>
            <person name="Hatada Y."/>
            <person name="Horiuchi J."/>
        </authorList>
    </citation>
    <scope>NUCLEOTIDE SEQUENCE [LARGE SCALE GENOMIC DNA]</scope>
    <source>
        <strain evidence="3">SY62</strain>
    </source>
</reference>
<dbReference type="EMBL" id="DF238810">
    <property type="protein sequence ID" value="GAC97418.1"/>
    <property type="molecule type" value="Genomic_DNA"/>
</dbReference>
<sequence>MRSVKLVPFLSTLILALTASVKSYEINAGEQIWRAGQSVEDGVANLSEHIGNALRRNTNAINPTADAPRRFFNYLGQQGRLDPSECVDLAKRSDTRCRNRSSQGTHTSQSNVEQRTDLQESFLRKVRGIQRNPVLGAEWNRWYELEIRRTETPEARALRQAERARELDRQYRLQGPRFGGPW</sequence>
<dbReference type="Proteomes" id="UP000014071">
    <property type="component" value="Unassembled WGS sequence"/>
</dbReference>
<dbReference type="OrthoDB" id="10539209at2759"/>
<dbReference type="AlphaFoldDB" id="R9P7P8"/>
<gene>
    <name evidence="2" type="ORF">PHSY_005004</name>
</gene>
<accession>R9P7P8</accession>
<dbReference type="eggNOG" id="ENOG502RDTN">
    <property type="taxonomic scope" value="Eukaryota"/>
</dbReference>
<keyword evidence="1" id="KW-0732">Signal</keyword>
<dbReference type="RefSeq" id="XP_012191005.1">
    <property type="nucleotide sequence ID" value="XM_012335615.1"/>
</dbReference>
<dbReference type="GeneID" id="24110284"/>
<feature type="signal peptide" evidence="1">
    <location>
        <begin position="1"/>
        <end position="23"/>
    </location>
</feature>
<evidence type="ECO:0000313" key="3">
    <source>
        <dbReference type="Proteomes" id="UP000014071"/>
    </source>
</evidence>
<keyword evidence="3" id="KW-1185">Reference proteome</keyword>
<protein>
    <submittedName>
        <fullName evidence="2">Uncharacterized protein</fullName>
    </submittedName>
</protein>
<name>R9P7P8_PSEHS</name>
<dbReference type="HOGENOM" id="CLU_1482632_0_0_1"/>
<feature type="chain" id="PRO_5004478356" evidence="1">
    <location>
        <begin position="24"/>
        <end position="182"/>
    </location>
</feature>
<proteinExistence type="predicted"/>
<evidence type="ECO:0000313" key="2">
    <source>
        <dbReference type="EMBL" id="GAC97418.1"/>
    </source>
</evidence>
<evidence type="ECO:0000256" key="1">
    <source>
        <dbReference type="SAM" id="SignalP"/>
    </source>
</evidence>